<evidence type="ECO:0000313" key="2">
    <source>
        <dbReference type="EMBL" id="ANU20027.1"/>
    </source>
</evidence>
<evidence type="ECO:0000256" key="1">
    <source>
        <dbReference type="SAM" id="Phobius"/>
    </source>
</evidence>
<keyword evidence="3" id="KW-1185">Reference proteome</keyword>
<reference evidence="2" key="1">
    <citation type="submission" date="2016-10" db="EMBL/GenBank/DDBJ databases">
        <authorList>
            <person name="See-Too W.S."/>
        </authorList>
    </citation>
    <scope>NUCLEOTIDE SEQUENCE [LARGE SCALE GENOMIC DNA]</scope>
    <source>
        <strain evidence="2">DSM 23997</strain>
    </source>
</reference>
<evidence type="ECO:0000313" key="3">
    <source>
        <dbReference type="Proteomes" id="UP000092650"/>
    </source>
</evidence>
<feature type="transmembrane region" description="Helical" evidence="1">
    <location>
        <begin position="12"/>
        <end position="31"/>
    </location>
</feature>
<protein>
    <submittedName>
        <fullName evidence="2">Uncharacterized protein</fullName>
    </submittedName>
</protein>
<keyword evidence="1" id="KW-0812">Transmembrane</keyword>
<dbReference type="RefSeq" id="WP_068869753.1">
    <property type="nucleotide sequence ID" value="NZ_CP016539.2"/>
</dbReference>
<dbReference type="Proteomes" id="UP000092650">
    <property type="component" value="Chromosome"/>
</dbReference>
<name>A0A1C7E991_9BACL</name>
<dbReference type="EMBL" id="CP016539">
    <property type="protein sequence ID" value="ANU20027.1"/>
    <property type="molecule type" value="Genomic_DNA"/>
</dbReference>
<organism evidence="2 3">
    <name type="scientific">Planococcus plakortidis</name>
    <dbReference type="NCBI Taxonomy" id="1038856"/>
    <lineage>
        <taxon>Bacteria</taxon>
        <taxon>Bacillati</taxon>
        <taxon>Bacillota</taxon>
        <taxon>Bacilli</taxon>
        <taxon>Bacillales</taxon>
        <taxon>Caryophanaceae</taxon>
        <taxon>Planococcus</taxon>
    </lineage>
</organism>
<dbReference type="OrthoDB" id="9954900at2"/>
<gene>
    <name evidence="2" type="ORF">BBI15_07290</name>
</gene>
<sequence>MKMKGMSKFAGGMIGLITGGVAGAFLGLVIGGTFLGGFDIHEKTGMEGYELAVYVGAGIGLIAGAGIGVWMAGKERRERDRFGLDVHKPFK</sequence>
<feature type="transmembrane region" description="Helical" evidence="1">
    <location>
        <begin position="51"/>
        <end position="72"/>
    </location>
</feature>
<keyword evidence="1" id="KW-1133">Transmembrane helix</keyword>
<keyword evidence="1" id="KW-0472">Membrane</keyword>
<dbReference type="STRING" id="1038856.BBI15_07290"/>
<dbReference type="AlphaFoldDB" id="A0A1C7E991"/>
<dbReference type="KEGG" id="ppla:BBI15_07290"/>
<proteinExistence type="predicted"/>
<accession>A0A1C7E991</accession>